<name>A0A0N1HAI4_9EURO</name>
<feature type="region of interest" description="Disordered" evidence="5">
    <location>
        <begin position="131"/>
        <end position="169"/>
    </location>
</feature>
<evidence type="ECO:0000256" key="4">
    <source>
        <dbReference type="ARBA" id="ARBA00023136"/>
    </source>
</evidence>
<gene>
    <name evidence="7" type="ORF">AB675_2630</name>
</gene>
<comment type="subcellular location">
    <subcellularLocation>
        <location evidence="1">Membrane</location>
        <topology evidence="1">Single-pass membrane protein</topology>
    </subcellularLocation>
</comment>
<organism evidence="7 8">
    <name type="scientific">Cyphellophora attinorum</name>
    <dbReference type="NCBI Taxonomy" id="1664694"/>
    <lineage>
        <taxon>Eukaryota</taxon>
        <taxon>Fungi</taxon>
        <taxon>Dikarya</taxon>
        <taxon>Ascomycota</taxon>
        <taxon>Pezizomycotina</taxon>
        <taxon>Eurotiomycetes</taxon>
        <taxon>Chaetothyriomycetidae</taxon>
        <taxon>Chaetothyriales</taxon>
        <taxon>Cyphellophoraceae</taxon>
        <taxon>Cyphellophora</taxon>
    </lineage>
</organism>
<keyword evidence="2 6" id="KW-0812">Transmembrane</keyword>
<dbReference type="Proteomes" id="UP000038010">
    <property type="component" value="Unassembled WGS sequence"/>
</dbReference>
<evidence type="ECO:0000256" key="2">
    <source>
        <dbReference type="ARBA" id="ARBA00022692"/>
    </source>
</evidence>
<reference evidence="7 8" key="1">
    <citation type="submission" date="2015-06" db="EMBL/GenBank/DDBJ databases">
        <title>Draft genome of the ant-associated black yeast Phialophora attae CBS 131958.</title>
        <authorList>
            <person name="Moreno L.F."/>
            <person name="Stielow B.J."/>
            <person name="de Hoog S."/>
            <person name="Vicente V.A."/>
            <person name="Weiss V.A."/>
            <person name="de Vries M."/>
            <person name="Cruz L.M."/>
            <person name="Souza E.M."/>
        </authorList>
    </citation>
    <scope>NUCLEOTIDE SEQUENCE [LARGE SCALE GENOMIC DNA]</scope>
    <source>
        <strain evidence="7 8">CBS 131958</strain>
    </source>
</reference>
<dbReference type="GeneID" id="28734498"/>
<feature type="region of interest" description="Disordered" evidence="5">
    <location>
        <begin position="60"/>
        <end position="89"/>
    </location>
</feature>
<proteinExistence type="predicted"/>
<feature type="compositionally biased region" description="Low complexity" evidence="5">
    <location>
        <begin position="70"/>
        <end position="89"/>
    </location>
</feature>
<evidence type="ECO:0000256" key="6">
    <source>
        <dbReference type="SAM" id="Phobius"/>
    </source>
</evidence>
<protein>
    <submittedName>
        <fullName evidence="7">Uncharacterized protein</fullName>
    </submittedName>
</protein>
<evidence type="ECO:0000313" key="8">
    <source>
        <dbReference type="Proteomes" id="UP000038010"/>
    </source>
</evidence>
<accession>A0A0N1HAI4</accession>
<dbReference type="VEuPathDB" id="FungiDB:AB675_2630"/>
<dbReference type="PANTHER" id="PTHR15549:SF26">
    <property type="entry name" value="AXIAL BUDDING PATTERN PROTEIN 2-RELATED"/>
    <property type="match status" value="1"/>
</dbReference>
<dbReference type="STRING" id="1664694.A0A0N1HAI4"/>
<evidence type="ECO:0000256" key="1">
    <source>
        <dbReference type="ARBA" id="ARBA00004167"/>
    </source>
</evidence>
<evidence type="ECO:0000256" key="3">
    <source>
        <dbReference type="ARBA" id="ARBA00022989"/>
    </source>
</evidence>
<keyword evidence="4 6" id="KW-0472">Membrane</keyword>
<dbReference type="RefSeq" id="XP_018004933.1">
    <property type="nucleotide sequence ID" value="XM_018142618.1"/>
</dbReference>
<dbReference type="GO" id="GO:0071944">
    <property type="term" value="C:cell periphery"/>
    <property type="evidence" value="ECO:0007669"/>
    <property type="project" value="UniProtKB-ARBA"/>
</dbReference>
<feature type="transmembrane region" description="Helical" evidence="6">
    <location>
        <begin position="99"/>
        <end position="117"/>
    </location>
</feature>
<dbReference type="PANTHER" id="PTHR15549">
    <property type="entry name" value="PAIRED IMMUNOGLOBULIN-LIKE TYPE 2 RECEPTOR"/>
    <property type="match status" value="1"/>
</dbReference>
<keyword evidence="8" id="KW-1185">Reference proteome</keyword>
<evidence type="ECO:0000256" key="5">
    <source>
        <dbReference type="SAM" id="MobiDB-lite"/>
    </source>
</evidence>
<keyword evidence="3 6" id="KW-1133">Transmembrane helix</keyword>
<dbReference type="InterPro" id="IPR051694">
    <property type="entry name" value="Immunoregulatory_rcpt-like"/>
</dbReference>
<feature type="compositionally biased region" description="Basic and acidic residues" evidence="5">
    <location>
        <begin position="131"/>
        <end position="166"/>
    </location>
</feature>
<evidence type="ECO:0000313" key="7">
    <source>
        <dbReference type="EMBL" id="KPI44970.1"/>
    </source>
</evidence>
<dbReference type="GO" id="GO:0016020">
    <property type="term" value="C:membrane"/>
    <property type="evidence" value="ECO:0007669"/>
    <property type="project" value="UniProtKB-SubCell"/>
</dbReference>
<comment type="caution">
    <text evidence="7">The sequence shown here is derived from an EMBL/GenBank/DDBJ whole genome shotgun (WGS) entry which is preliminary data.</text>
</comment>
<feature type="compositionally biased region" description="Polar residues" evidence="5">
    <location>
        <begin position="60"/>
        <end position="69"/>
    </location>
</feature>
<dbReference type="EMBL" id="LFJN01000002">
    <property type="protein sequence ID" value="KPI44970.1"/>
    <property type="molecule type" value="Genomic_DNA"/>
</dbReference>
<sequence>MPPQPEKGECPTTTVTMTQYAATITKTVGIDDIHNATSTSSPPTTIKTISLYHISHNSTLTTSHKPSTISHSATLTPSPSPSDAASDASHQAGRVAGDVIGSLAGLALLIFLLAWCCKRKKQIKLKLRCSRETKEEKEAARQEEERKRAEEERKKALEQLESRPGDLAHSGLTFGFAGLGGGEKKALPLRRRSLGSR</sequence>
<dbReference type="AlphaFoldDB" id="A0A0N1HAI4"/>